<feature type="compositionally biased region" description="Basic residues" evidence="1">
    <location>
        <begin position="72"/>
        <end position="81"/>
    </location>
</feature>
<evidence type="ECO:0008006" key="3">
    <source>
        <dbReference type="Google" id="ProtNLM"/>
    </source>
</evidence>
<dbReference type="EMBL" id="BARS01008439">
    <property type="protein sequence ID" value="GAF78819.1"/>
    <property type="molecule type" value="Genomic_DNA"/>
</dbReference>
<feature type="non-terminal residue" evidence="2">
    <location>
        <position position="81"/>
    </location>
</feature>
<reference evidence="2" key="1">
    <citation type="journal article" date="2014" name="Front. Microbiol.">
        <title>High frequency of phylogenetically diverse reductive dehalogenase-homologous genes in deep subseafloor sedimentary metagenomes.</title>
        <authorList>
            <person name="Kawai M."/>
            <person name="Futagami T."/>
            <person name="Toyoda A."/>
            <person name="Takaki Y."/>
            <person name="Nishi S."/>
            <person name="Hori S."/>
            <person name="Arai W."/>
            <person name="Tsubouchi T."/>
            <person name="Morono Y."/>
            <person name="Uchiyama I."/>
            <person name="Ito T."/>
            <person name="Fujiyama A."/>
            <person name="Inagaki F."/>
            <person name="Takami H."/>
        </authorList>
    </citation>
    <scope>NUCLEOTIDE SEQUENCE</scope>
    <source>
        <strain evidence="2">Expedition CK06-06</strain>
    </source>
</reference>
<name>X0SCS5_9ZZZZ</name>
<accession>X0SCS5</accession>
<evidence type="ECO:0000256" key="1">
    <source>
        <dbReference type="SAM" id="MobiDB-lite"/>
    </source>
</evidence>
<gene>
    <name evidence="2" type="ORF">S01H1_16090</name>
</gene>
<comment type="caution">
    <text evidence="2">The sequence shown here is derived from an EMBL/GenBank/DDBJ whole genome shotgun (WGS) entry which is preliminary data.</text>
</comment>
<proteinExistence type="predicted"/>
<organism evidence="2">
    <name type="scientific">marine sediment metagenome</name>
    <dbReference type="NCBI Taxonomy" id="412755"/>
    <lineage>
        <taxon>unclassified sequences</taxon>
        <taxon>metagenomes</taxon>
        <taxon>ecological metagenomes</taxon>
    </lineage>
</organism>
<sequence>MGELKKWRDEKWVRIGTDGSIKGECGTSKNKKNPDRCLPLKKAKSMTKEERAKTARKKKASGGRKQFIPNTKKGRVTKKYT</sequence>
<protein>
    <recommendedName>
        <fullName evidence="3">DUF5872 domain-containing protein</fullName>
    </recommendedName>
</protein>
<feature type="region of interest" description="Disordered" evidence="1">
    <location>
        <begin position="23"/>
        <end position="81"/>
    </location>
</feature>
<dbReference type="AlphaFoldDB" id="X0SCS5"/>
<evidence type="ECO:0000313" key="2">
    <source>
        <dbReference type="EMBL" id="GAF78819.1"/>
    </source>
</evidence>